<dbReference type="EMBL" id="JAUCMV010000001">
    <property type="protein sequence ID" value="KAK0423207.1"/>
    <property type="molecule type" value="Genomic_DNA"/>
</dbReference>
<feature type="compositionally biased region" description="Basic and acidic residues" evidence="1">
    <location>
        <begin position="1"/>
        <end position="30"/>
    </location>
</feature>
<gene>
    <name evidence="2" type="ORF">QR680_008027</name>
</gene>
<dbReference type="AlphaFoldDB" id="A0AA39IHG0"/>
<evidence type="ECO:0000313" key="2">
    <source>
        <dbReference type="EMBL" id="KAK0423207.1"/>
    </source>
</evidence>
<proteinExistence type="predicted"/>
<keyword evidence="3" id="KW-1185">Reference proteome</keyword>
<sequence>MSDARRCVRCHPESRRRSEDQRRRNSRTTDHQMQAQKRQLCRKRYSTAVAEDLSIPRCPVKCAVYDRFDIYAAPGMKPSSRYPLFVYFRCRARHNAFDSRNKVVKDAA</sequence>
<protein>
    <submittedName>
        <fullName evidence="2">Uncharacterized protein</fullName>
    </submittedName>
</protein>
<name>A0AA39IHG0_9BILA</name>
<dbReference type="Proteomes" id="UP001175271">
    <property type="component" value="Unassembled WGS sequence"/>
</dbReference>
<accession>A0AA39IHG0</accession>
<reference evidence="2" key="1">
    <citation type="submission" date="2023-06" db="EMBL/GenBank/DDBJ databases">
        <title>Genomic analysis of the entomopathogenic nematode Steinernema hermaphroditum.</title>
        <authorList>
            <person name="Schwarz E.M."/>
            <person name="Heppert J.K."/>
            <person name="Baniya A."/>
            <person name="Schwartz H.T."/>
            <person name="Tan C.-H."/>
            <person name="Antoshechkin I."/>
            <person name="Sternberg P.W."/>
            <person name="Goodrich-Blair H."/>
            <person name="Dillman A.R."/>
        </authorList>
    </citation>
    <scope>NUCLEOTIDE SEQUENCE</scope>
    <source>
        <strain evidence="2">PS9179</strain>
        <tissue evidence="2">Whole animal</tissue>
    </source>
</reference>
<comment type="caution">
    <text evidence="2">The sequence shown here is derived from an EMBL/GenBank/DDBJ whole genome shotgun (WGS) entry which is preliminary data.</text>
</comment>
<feature type="region of interest" description="Disordered" evidence="1">
    <location>
        <begin position="1"/>
        <end position="38"/>
    </location>
</feature>
<evidence type="ECO:0000256" key="1">
    <source>
        <dbReference type="SAM" id="MobiDB-lite"/>
    </source>
</evidence>
<organism evidence="2 3">
    <name type="scientific">Steinernema hermaphroditum</name>
    <dbReference type="NCBI Taxonomy" id="289476"/>
    <lineage>
        <taxon>Eukaryota</taxon>
        <taxon>Metazoa</taxon>
        <taxon>Ecdysozoa</taxon>
        <taxon>Nematoda</taxon>
        <taxon>Chromadorea</taxon>
        <taxon>Rhabditida</taxon>
        <taxon>Tylenchina</taxon>
        <taxon>Panagrolaimomorpha</taxon>
        <taxon>Strongyloidoidea</taxon>
        <taxon>Steinernematidae</taxon>
        <taxon>Steinernema</taxon>
    </lineage>
</organism>
<evidence type="ECO:0000313" key="3">
    <source>
        <dbReference type="Proteomes" id="UP001175271"/>
    </source>
</evidence>